<dbReference type="AlphaFoldDB" id="A0A9N8YPR1"/>
<evidence type="ECO:0000313" key="2">
    <source>
        <dbReference type="Proteomes" id="UP000789342"/>
    </source>
</evidence>
<keyword evidence="2" id="KW-1185">Reference proteome</keyword>
<name>A0A9N8YPR1_9GLOM</name>
<gene>
    <name evidence="1" type="ORF">AMORRO_LOCUS501</name>
</gene>
<organism evidence="1 2">
    <name type="scientific">Acaulospora morrowiae</name>
    <dbReference type="NCBI Taxonomy" id="94023"/>
    <lineage>
        <taxon>Eukaryota</taxon>
        <taxon>Fungi</taxon>
        <taxon>Fungi incertae sedis</taxon>
        <taxon>Mucoromycota</taxon>
        <taxon>Glomeromycotina</taxon>
        <taxon>Glomeromycetes</taxon>
        <taxon>Diversisporales</taxon>
        <taxon>Acaulosporaceae</taxon>
        <taxon>Acaulospora</taxon>
    </lineage>
</organism>
<comment type="caution">
    <text evidence="1">The sequence shown here is derived from an EMBL/GenBank/DDBJ whole genome shotgun (WGS) entry which is preliminary data.</text>
</comment>
<dbReference type="Proteomes" id="UP000789342">
    <property type="component" value="Unassembled WGS sequence"/>
</dbReference>
<accession>A0A9N8YPR1</accession>
<protein>
    <submittedName>
        <fullName evidence="1">17645_t:CDS:1</fullName>
    </submittedName>
</protein>
<feature type="non-terminal residue" evidence="1">
    <location>
        <position position="1"/>
    </location>
</feature>
<sequence length="43" mass="4846">NNQIIIVVREDMGGSVWVVLSIRGNGDLWNCLWMGVKGILEFI</sequence>
<evidence type="ECO:0000313" key="1">
    <source>
        <dbReference type="EMBL" id="CAG8444206.1"/>
    </source>
</evidence>
<dbReference type="EMBL" id="CAJVPV010000133">
    <property type="protein sequence ID" value="CAG8444206.1"/>
    <property type="molecule type" value="Genomic_DNA"/>
</dbReference>
<proteinExistence type="predicted"/>
<reference evidence="1" key="1">
    <citation type="submission" date="2021-06" db="EMBL/GenBank/DDBJ databases">
        <authorList>
            <person name="Kallberg Y."/>
            <person name="Tangrot J."/>
            <person name="Rosling A."/>
        </authorList>
    </citation>
    <scope>NUCLEOTIDE SEQUENCE</scope>
    <source>
        <strain evidence="1">CL551</strain>
    </source>
</reference>